<dbReference type="InterPro" id="IPR052894">
    <property type="entry name" value="AsmA-related"/>
</dbReference>
<keyword evidence="1" id="KW-1133">Transmembrane helix</keyword>
<dbReference type="RefSeq" id="WP_034335723.1">
    <property type="nucleotide sequence ID" value="NZ_ATSX01000001.1"/>
</dbReference>
<organism evidence="2 3">
    <name type="scientific">Commensalibacter papalotli</name>
    <name type="common">ex Servin-Garciduenas et al. 2014</name>
    <dbReference type="NCBI Taxonomy" id="1208583"/>
    <lineage>
        <taxon>Bacteria</taxon>
        <taxon>Pseudomonadati</taxon>
        <taxon>Pseudomonadota</taxon>
        <taxon>Alphaproteobacteria</taxon>
        <taxon>Acetobacterales</taxon>
        <taxon>Acetobacteraceae</taxon>
    </lineage>
</organism>
<dbReference type="OrthoDB" id="7161641at2"/>
<dbReference type="EMBL" id="ATSX01000001">
    <property type="protein sequence ID" value="EUK18155.1"/>
    <property type="molecule type" value="Genomic_DNA"/>
</dbReference>
<evidence type="ECO:0000313" key="3">
    <source>
        <dbReference type="Proteomes" id="UP000019250"/>
    </source>
</evidence>
<dbReference type="eggNOG" id="COG2982">
    <property type="taxonomic scope" value="Bacteria"/>
</dbReference>
<dbReference type="STRING" id="1208583.COMX_00355"/>
<dbReference type="GO" id="GO:0090313">
    <property type="term" value="P:regulation of protein targeting to membrane"/>
    <property type="evidence" value="ECO:0007669"/>
    <property type="project" value="TreeGrafter"/>
</dbReference>
<comment type="caution">
    <text evidence="2">The sequence shown here is derived from an EMBL/GenBank/DDBJ whole genome shotgun (WGS) entry which is preliminary data.</text>
</comment>
<reference evidence="2 3" key="1">
    <citation type="journal article" date="2014" name="Genome Announc.">
        <title>Draft Genome Sequence of Commensalibacter papalotli MX01, a Symbiont Identified from the Guts of Overwintering Monarch Butterflies.</title>
        <authorList>
            <person name="Servin-Garciduenas L.E."/>
            <person name="Sanchez-Quinto A."/>
            <person name="Martinez-Romero E."/>
        </authorList>
    </citation>
    <scope>NUCLEOTIDE SEQUENCE [LARGE SCALE GENOMIC DNA]</scope>
    <source>
        <strain evidence="3">MX-MONARCH01</strain>
    </source>
</reference>
<evidence type="ECO:0000256" key="1">
    <source>
        <dbReference type="SAM" id="Phobius"/>
    </source>
</evidence>
<gene>
    <name evidence="2" type="ORF">COMX_00355</name>
</gene>
<protein>
    <recommendedName>
        <fullName evidence="4">AsmA-like C-terminal domain-containing protein</fullName>
    </recommendedName>
</protein>
<dbReference type="AlphaFoldDB" id="W7DTC2"/>
<evidence type="ECO:0008006" key="4">
    <source>
        <dbReference type="Google" id="ProtNLM"/>
    </source>
</evidence>
<feature type="transmembrane region" description="Helical" evidence="1">
    <location>
        <begin position="25"/>
        <end position="49"/>
    </location>
</feature>
<keyword evidence="1" id="KW-0812">Transmembrane</keyword>
<dbReference type="Proteomes" id="UP000019250">
    <property type="component" value="Unassembled WGS sequence"/>
</dbReference>
<keyword evidence="1" id="KW-0472">Membrane</keyword>
<keyword evidence="3" id="KW-1185">Reference proteome</keyword>
<dbReference type="PANTHER" id="PTHR30441:SF8">
    <property type="entry name" value="DUF748 DOMAIN-CONTAINING PROTEIN"/>
    <property type="match status" value="1"/>
</dbReference>
<dbReference type="GO" id="GO:0005886">
    <property type="term" value="C:plasma membrane"/>
    <property type="evidence" value="ECO:0007669"/>
    <property type="project" value="TreeGrafter"/>
</dbReference>
<accession>W7DTC2</accession>
<name>W7DTC2_9PROT</name>
<evidence type="ECO:0000313" key="2">
    <source>
        <dbReference type="EMBL" id="EUK18155.1"/>
    </source>
</evidence>
<dbReference type="PANTHER" id="PTHR30441">
    <property type="entry name" value="DUF748 DOMAIN-CONTAINING PROTEIN"/>
    <property type="match status" value="1"/>
</dbReference>
<sequence>MQSDTEQEPQIIKQQSYFIRWLKKLLFLILGVVGFFSFMVIVGGIYIAYNPVNITPLVKHWLPLPIIKGINKSHPAGILDFDKLVLTWPVGQQGFSAPLQLELQQGKILDNKAQMQGYVQYAKIKLAVSPLFHRVIKPLSLEVIGARLQLRRTKDLQIKLDIADQKTSSSNSRLHFDFHHLDRINIKNSHVQLTDEIDNRIIQLQKIDMNILPFFVNNTLGIVGHAMAQLDINGHSMSFSAQSGADENIEIARQLLDNTGVLNWHIQINDFNPADFSGISPSLHALKQIDLPISVMADINLKIGKNQHSIEPYEAQFAIHMGEGTINIKGQELYPSSVTANIHANFAMDVQKPIHISIDDLALQLRSPTALTQPKSGPLFHFKGSLFASSIDKTKDVKVNFVADSPELDFATIKNYWPASIAKGAHAWVTENITTGTVKNFNIEVGLASQKGWEHLDLVHLGGGIEKADHAEIHWLRPAPPLKDMSASLKFVDPSRIYIQLKDGYQVVYPHNKPTEPYHKLYVPKGDMWITGLDNHQETGIITADIQGKLQDVISLLYEPRLRLLSRHPLPFKHPSGDVKTTLKVELPLKKKVKIEQIGIHGHNEIRNAYIDNVALDKDLKDAFLTIDVDTEHLELTGKGIFSVFPVSLKYMQKFSHKNEQTITETAQAKLDITPEYLKQMKFDTSGDFMGKALLFVGYKKRHDGKSMVNLKFDLYSAAILLPIWKKEIEQPAQMVGEIALDQGKLMAIRNVHAEGKDLSLTANIDVVNHIPQQLNITSFHIGRSVGQAVLNVPMTKESIDNPQKGDIRLSVKADALDAAPFVGKYIEKDKKISSKAKSEVKAKDQYQLPIAATGRYSGPRGRKWIVNLQAQKIYYHKDQFLSSVTTYMEYNGVRLMRLSYGMRKPFLLTASLIPKGKNRYFHLESQDFGRILQTIGVSTELKGGKVVFKGRFDDAKPSAPFDGTINIKNVVLENAPLAMRRLSDASIYGLFKSRKNKEIILDTIKTDLFLNDGVLTVKDGLVHNSELGATLQGEINLDQAKLDLNGTIVPAYAVNKLFGIIPGVGKWFSPEKGGGFIAIPFDIDGNFKDPQFDIHPSRILTPGALRELF</sequence>
<proteinExistence type="predicted"/>